<name>A0A150IP02_9EURY</name>
<evidence type="ECO:0000313" key="1">
    <source>
        <dbReference type="EMBL" id="KYC46555.1"/>
    </source>
</evidence>
<dbReference type="AlphaFoldDB" id="A0A150IP02"/>
<sequence length="45" mass="4542">MKTIAATAISAASPAINTCLINSDPSVGEMKLFPTMFVATGSAPD</sequence>
<dbReference type="EMBL" id="LNGC01000189">
    <property type="protein sequence ID" value="KYC46555.1"/>
    <property type="molecule type" value="Genomic_DNA"/>
</dbReference>
<organism evidence="1 2">
    <name type="scientific">Candidatus Methanofastidiosum methylothiophilum</name>
    <dbReference type="NCBI Taxonomy" id="1705564"/>
    <lineage>
        <taxon>Archaea</taxon>
        <taxon>Methanobacteriati</taxon>
        <taxon>Methanobacteriota</taxon>
        <taxon>Stenosarchaea group</taxon>
        <taxon>Candidatus Methanofastidiosia</taxon>
        <taxon>Candidatus Methanofastidiosales</taxon>
        <taxon>Candidatus Methanofastidiosaceae</taxon>
        <taxon>Candidatus Methanofastidiosum</taxon>
    </lineage>
</organism>
<reference evidence="1 2" key="1">
    <citation type="journal article" date="2016" name="ISME J.">
        <title>Chasing the elusive Euryarchaeota class WSA2: genomes reveal a uniquely fastidious methyl-reducing methanogen.</title>
        <authorList>
            <person name="Nobu M.K."/>
            <person name="Narihiro T."/>
            <person name="Kuroda K."/>
            <person name="Mei R."/>
            <person name="Liu W.T."/>
        </authorList>
    </citation>
    <scope>NUCLEOTIDE SEQUENCE [LARGE SCALE GENOMIC DNA]</scope>
    <source>
        <strain evidence="1">U1lsi0528_Bin055</strain>
    </source>
</reference>
<protein>
    <submittedName>
        <fullName evidence="1">Uncharacterized protein</fullName>
    </submittedName>
</protein>
<evidence type="ECO:0000313" key="2">
    <source>
        <dbReference type="Proteomes" id="UP000075398"/>
    </source>
</evidence>
<proteinExistence type="predicted"/>
<gene>
    <name evidence="1" type="ORF">AMQ22_02105</name>
</gene>
<dbReference type="Proteomes" id="UP000075398">
    <property type="component" value="Unassembled WGS sequence"/>
</dbReference>
<accession>A0A150IP02</accession>
<comment type="caution">
    <text evidence="1">The sequence shown here is derived from an EMBL/GenBank/DDBJ whole genome shotgun (WGS) entry which is preliminary data.</text>
</comment>